<sequence length="231" mass="24476">MDPETLWSERRNHLGRPPAHTREAVVATAIGVADAEGLSGLTMRAVATSLGSGTMSLYTYVSERDALLELMIDAVTGEQELPTASGDWRADLAAFARAQRTLLRRHPWLPVALTGRRTLGPNALKALDHGLALLEPSGLAPSERAEAVALVSGFVITYIGREVAEHQALGRAGDARQFSESNARYLAAATASGAYPHLAAAMADTAASPEQPPDPDQAFERMLARLISGLG</sequence>
<keyword evidence="1" id="KW-0805">Transcription regulation</keyword>
<evidence type="ECO:0000313" key="7">
    <source>
        <dbReference type="Proteomes" id="UP000730482"/>
    </source>
</evidence>
<dbReference type="InterPro" id="IPR050109">
    <property type="entry name" value="HTH-type_TetR-like_transc_reg"/>
</dbReference>
<organism evidence="6 7">
    <name type="scientific">Catenulispora pinistramenti</name>
    <dbReference type="NCBI Taxonomy" id="2705254"/>
    <lineage>
        <taxon>Bacteria</taxon>
        <taxon>Bacillati</taxon>
        <taxon>Actinomycetota</taxon>
        <taxon>Actinomycetes</taxon>
        <taxon>Catenulisporales</taxon>
        <taxon>Catenulisporaceae</taxon>
        <taxon>Catenulispora</taxon>
    </lineage>
</organism>
<dbReference type="SUPFAM" id="SSF46689">
    <property type="entry name" value="Homeodomain-like"/>
    <property type="match status" value="1"/>
</dbReference>
<feature type="DNA-binding region" description="H-T-H motif" evidence="4">
    <location>
        <begin position="42"/>
        <end position="61"/>
    </location>
</feature>
<dbReference type="PROSITE" id="PS50977">
    <property type="entry name" value="HTH_TETR_2"/>
    <property type="match status" value="1"/>
</dbReference>
<dbReference type="EMBL" id="JAAFYZ010000022">
    <property type="protein sequence ID" value="MBS2547069.1"/>
    <property type="molecule type" value="Genomic_DNA"/>
</dbReference>
<evidence type="ECO:0000256" key="1">
    <source>
        <dbReference type="ARBA" id="ARBA00023015"/>
    </source>
</evidence>
<dbReference type="RefSeq" id="WP_212008674.1">
    <property type="nucleotide sequence ID" value="NZ_JAAFYZ010000022.1"/>
</dbReference>
<gene>
    <name evidence="6" type="ORF">KGQ19_09315</name>
</gene>
<evidence type="ECO:0000256" key="2">
    <source>
        <dbReference type="ARBA" id="ARBA00023125"/>
    </source>
</evidence>
<dbReference type="SUPFAM" id="SSF48498">
    <property type="entry name" value="Tetracyclin repressor-like, C-terminal domain"/>
    <property type="match status" value="1"/>
</dbReference>
<evidence type="ECO:0000259" key="5">
    <source>
        <dbReference type="PROSITE" id="PS50977"/>
    </source>
</evidence>
<keyword evidence="2 4" id="KW-0238">DNA-binding</keyword>
<dbReference type="InterPro" id="IPR004111">
    <property type="entry name" value="Repressor_TetR_C"/>
</dbReference>
<keyword evidence="3" id="KW-0804">Transcription</keyword>
<proteinExistence type="predicted"/>
<dbReference type="InterPro" id="IPR009057">
    <property type="entry name" value="Homeodomain-like_sf"/>
</dbReference>
<keyword evidence="7" id="KW-1185">Reference proteome</keyword>
<evidence type="ECO:0000256" key="4">
    <source>
        <dbReference type="PROSITE-ProRule" id="PRU00335"/>
    </source>
</evidence>
<dbReference type="Proteomes" id="UP000730482">
    <property type="component" value="Unassembled WGS sequence"/>
</dbReference>
<reference evidence="6 7" key="1">
    <citation type="submission" date="2020-02" db="EMBL/GenBank/DDBJ databases">
        <title>Acidophilic actinobacteria isolated from forest soil.</title>
        <authorList>
            <person name="Golinska P."/>
        </authorList>
    </citation>
    <scope>NUCLEOTIDE SEQUENCE [LARGE SCALE GENOMIC DNA]</scope>
    <source>
        <strain evidence="6 7">NL8</strain>
    </source>
</reference>
<evidence type="ECO:0000313" key="6">
    <source>
        <dbReference type="EMBL" id="MBS2547069.1"/>
    </source>
</evidence>
<dbReference type="Gene3D" id="1.10.10.60">
    <property type="entry name" value="Homeodomain-like"/>
    <property type="match status" value="1"/>
</dbReference>
<dbReference type="InterPro" id="IPR001647">
    <property type="entry name" value="HTH_TetR"/>
</dbReference>
<protein>
    <submittedName>
        <fullName evidence="6">TetR/AcrR family transcriptional regulator C-terminal domain-containing protein</fullName>
    </submittedName>
</protein>
<dbReference type="PANTHER" id="PTHR30055">
    <property type="entry name" value="HTH-TYPE TRANSCRIPTIONAL REGULATOR RUTR"/>
    <property type="match status" value="1"/>
</dbReference>
<dbReference type="Pfam" id="PF02909">
    <property type="entry name" value="TetR_C_1"/>
    <property type="match status" value="1"/>
</dbReference>
<comment type="caution">
    <text evidence="6">The sequence shown here is derived from an EMBL/GenBank/DDBJ whole genome shotgun (WGS) entry which is preliminary data.</text>
</comment>
<evidence type="ECO:0000256" key="3">
    <source>
        <dbReference type="ARBA" id="ARBA00023163"/>
    </source>
</evidence>
<name>A0ABS5KLZ6_9ACTN</name>
<dbReference type="Gene3D" id="1.10.357.10">
    <property type="entry name" value="Tetracycline Repressor, domain 2"/>
    <property type="match status" value="1"/>
</dbReference>
<dbReference type="PANTHER" id="PTHR30055:SF151">
    <property type="entry name" value="TRANSCRIPTIONAL REGULATORY PROTEIN"/>
    <property type="match status" value="1"/>
</dbReference>
<dbReference type="InterPro" id="IPR036271">
    <property type="entry name" value="Tet_transcr_reg_TetR-rel_C_sf"/>
</dbReference>
<accession>A0ABS5KLZ6</accession>
<feature type="domain" description="HTH tetR-type" evidence="5">
    <location>
        <begin position="19"/>
        <end position="79"/>
    </location>
</feature>